<evidence type="ECO:0000313" key="3">
    <source>
        <dbReference type="EMBL" id="GAA2126516.1"/>
    </source>
</evidence>
<dbReference type="InterPro" id="IPR006442">
    <property type="entry name" value="Antitoxin_Phd/YefM"/>
</dbReference>
<evidence type="ECO:0000256" key="1">
    <source>
        <dbReference type="ARBA" id="ARBA00009981"/>
    </source>
</evidence>
<reference evidence="3 4" key="1">
    <citation type="journal article" date="2019" name="Int. J. Syst. Evol. Microbiol.">
        <title>The Global Catalogue of Microorganisms (GCM) 10K type strain sequencing project: providing services to taxonomists for standard genome sequencing and annotation.</title>
        <authorList>
            <consortium name="The Broad Institute Genomics Platform"/>
            <consortium name="The Broad Institute Genome Sequencing Center for Infectious Disease"/>
            <person name="Wu L."/>
            <person name="Ma J."/>
        </authorList>
    </citation>
    <scope>NUCLEOTIDE SEQUENCE [LARGE SCALE GENOMIC DNA]</scope>
    <source>
        <strain evidence="3 4">JCM 15481</strain>
    </source>
</reference>
<dbReference type="EMBL" id="BAAAPF010000097">
    <property type="protein sequence ID" value="GAA2126516.1"/>
    <property type="molecule type" value="Genomic_DNA"/>
</dbReference>
<organism evidence="3 4">
    <name type="scientific">Streptomyces synnematoformans</name>
    <dbReference type="NCBI Taxonomy" id="415721"/>
    <lineage>
        <taxon>Bacteria</taxon>
        <taxon>Bacillati</taxon>
        <taxon>Actinomycetota</taxon>
        <taxon>Actinomycetes</taxon>
        <taxon>Kitasatosporales</taxon>
        <taxon>Streptomycetaceae</taxon>
        <taxon>Streptomyces</taxon>
    </lineage>
</organism>
<dbReference type="RefSeq" id="WP_344290714.1">
    <property type="nucleotide sequence ID" value="NZ_BAAAPF010000097.1"/>
</dbReference>
<proteinExistence type="inferred from homology"/>
<protein>
    <recommendedName>
        <fullName evidence="2">Antitoxin</fullName>
    </recommendedName>
</protein>
<dbReference type="NCBIfam" id="TIGR01552">
    <property type="entry name" value="phd_fam"/>
    <property type="match status" value="1"/>
</dbReference>
<dbReference type="Proteomes" id="UP001500443">
    <property type="component" value="Unassembled WGS sequence"/>
</dbReference>
<evidence type="ECO:0000313" key="4">
    <source>
        <dbReference type="Proteomes" id="UP001500443"/>
    </source>
</evidence>
<dbReference type="SUPFAM" id="SSF143120">
    <property type="entry name" value="YefM-like"/>
    <property type="match status" value="1"/>
</dbReference>
<dbReference type="InterPro" id="IPR036165">
    <property type="entry name" value="YefM-like_sf"/>
</dbReference>
<comment type="caution">
    <text evidence="3">The sequence shown here is derived from an EMBL/GenBank/DDBJ whole genome shotgun (WGS) entry which is preliminary data.</text>
</comment>
<accession>A0ABN2YF22</accession>
<dbReference type="Gene3D" id="3.40.1620.10">
    <property type="entry name" value="YefM-like domain"/>
    <property type="match status" value="1"/>
</dbReference>
<comment type="function">
    <text evidence="2">Antitoxin component of a type II toxin-antitoxin (TA) system.</text>
</comment>
<comment type="similarity">
    <text evidence="1 2">Belongs to the phD/YefM antitoxin family.</text>
</comment>
<evidence type="ECO:0000256" key="2">
    <source>
        <dbReference type="RuleBase" id="RU362080"/>
    </source>
</evidence>
<gene>
    <name evidence="3" type="ORF">GCM10009802_32450</name>
</gene>
<name>A0ABN2YF22_9ACTN</name>
<dbReference type="Pfam" id="PF02604">
    <property type="entry name" value="PhdYeFM_antitox"/>
    <property type="match status" value="1"/>
</dbReference>
<keyword evidence="4" id="KW-1185">Reference proteome</keyword>
<sequence>MKRLGIAEARARFGELCRGAAVQRERTVITDHGTPVAVLLSPAELADLEDRAALAHNRVHPEQAQDFDAFLTELRAG</sequence>